<dbReference type="Proteomes" id="UP001328107">
    <property type="component" value="Unassembled WGS sequence"/>
</dbReference>
<feature type="compositionally biased region" description="Basic and acidic residues" evidence="1">
    <location>
        <begin position="99"/>
        <end position="114"/>
    </location>
</feature>
<dbReference type="InterPro" id="IPR027417">
    <property type="entry name" value="P-loop_NTPase"/>
</dbReference>
<evidence type="ECO:0008006" key="4">
    <source>
        <dbReference type="Google" id="ProtNLM"/>
    </source>
</evidence>
<feature type="region of interest" description="Disordered" evidence="1">
    <location>
        <begin position="90"/>
        <end position="120"/>
    </location>
</feature>
<proteinExistence type="predicted"/>
<dbReference type="SUPFAM" id="SSF52540">
    <property type="entry name" value="P-loop containing nucleoside triphosphate hydrolases"/>
    <property type="match status" value="1"/>
</dbReference>
<dbReference type="EMBL" id="BTRK01000001">
    <property type="protein sequence ID" value="GMR32930.1"/>
    <property type="molecule type" value="Genomic_DNA"/>
</dbReference>
<protein>
    <recommendedName>
        <fullName evidence="4">Helicase</fullName>
    </recommendedName>
</protein>
<evidence type="ECO:0000313" key="2">
    <source>
        <dbReference type="EMBL" id="GMR32930.1"/>
    </source>
</evidence>
<dbReference type="CDD" id="cd18809">
    <property type="entry name" value="SF1_C_RecD"/>
    <property type="match status" value="1"/>
</dbReference>
<dbReference type="AlphaFoldDB" id="A0AAN5C6W9"/>
<organism evidence="2 3">
    <name type="scientific">Pristionchus mayeri</name>
    <dbReference type="NCBI Taxonomy" id="1317129"/>
    <lineage>
        <taxon>Eukaryota</taxon>
        <taxon>Metazoa</taxon>
        <taxon>Ecdysozoa</taxon>
        <taxon>Nematoda</taxon>
        <taxon>Chromadorea</taxon>
        <taxon>Rhabditida</taxon>
        <taxon>Rhabditina</taxon>
        <taxon>Diplogasteromorpha</taxon>
        <taxon>Diplogasteroidea</taxon>
        <taxon>Neodiplogasteridae</taxon>
        <taxon>Pristionchus</taxon>
    </lineage>
</organism>
<gene>
    <name evidence="2" type="ORF">PMAYCL1PPCAC_03125</name>
</gene>
<accession>A0AAN5C6W9</accession>
<reference evidence="3" key="1">
    <citation type="submission" date="2022-10" db="EMBL/GenBank/DDBJ databases">
        <title>Genome assembly of Pristionchus species.</title>
        <authorList>
            <person name="Yoshida K."/>
            <person name="Sommer R.J."/>
        </authorList>
    </citation>
    <scope>NUCLEOTIDE SEQUENCE [LARGE SCALE GENOMIC DNA]</scope>
    <source>
        <strain evidence="3">RS5460</strain>
    </source>
</reference>
<feature type="non-terminal residue" evidence="2">
    <location>
        <position position="1"/>
    </location>
</feature>
<evidence type="ECO:0000313" key="3">
    <source>
        <dbReference type="Proteomes" id="UP001328107"/>
    </source>
</evidence>
<name>A0AAN5C6W9_9BILA</name>
<sequence length="120" mass="13511">QSQGQTFEQVGIILNNNVFAHGQLYVALSRARESEKVRLYPASRATLGGRNVVMIRNKVEQSILEPVPPGSLHNANFALPDFVEAEVQEEMGKPVRGGRRYEPDHSEPQSDRVKKMMKPR</sequence>
<comment type="caution">
    <text evidence="2">The sequence shown here is derived from an EMBL/GenBank/DDBJ whole genome shotgun (WGS) entry which is preliminary data.</text>
</comment>
<keyword evidence="3" id="KW-1185">Reference proteome</keyword>
<evidence type="ECO:0000256" key="1">
    <source>
        <dbReference type="SAM" id="MobiDB-lite"/>
    </source>
</evidence>